<feature type="compositionally biased region" description="Basic and acidic residues" evidence="1">
    <location>
        <begin position="379"/>
        <end position="393"/>
    </location>
</feature>
<dbReference type="STRING" id="1219011.GCA_001895045_02158"/>
<evidence type="ECO:0000313" key="3">
    <source>
        <dbReference type="Proteomes" id="UP000249091"/>
    </source>
</evidence>
<keyword evidence="3" id="KW-1185">Reference proteome</keyword>
<proteinExistence type="predicted"/>
<dbReference type="AlphaFoldDB" id="A0A2X4U5W4"/>
<feature type="region of interest" description="Disordered" evidence="1">
    <location>
        <begin position="360"/>
        <end position="393"/>
    </location>
</feature>
<dbReference type="Pfam" id="PF09660">
    <property type="entry name" value="DUF2397"/>
    <property type="match status" value="1"/>
</dbReference>
<dbReference type="Proteomes" id="UP000249091">
    <property type="component" value="Chromosome 1"/>
</dbReference>
<accession>A0A2X4U5W4</accession>
<dbReference type="EMBL" id="LS483468">
    <property type="protein sequence ID" value="SQI29762.1"/>
    <property type="molecule type" value="Genomic_DNA"/>
</dbReference>
<organism evidence="2 3">
    <name type="scientific">Rhodococcus coprophilus</name>
    <dbReference type="NCBI Taxonomy" id="38310"/>
    <lineage>
        <taxon>Bacteria</taxon>
        <taxon>Bacillati</taxon>
        <taxon>Actinomycetota</taxon>
        <taxon>Actinomycetes</taxon>
        <taxon>Mycobacteriales</taxon>
        <taxon>Nocardiaceae</taxon>
        <taxon>Rhodococcus</taxon>
    </lineage>
</organism>
<dbReference type="KEGG" id="rcr:NCTC10994_01238"/>
<dbReference type="RefSeq" id="WP_072700191.1">
    <property type="nucleotide sequence ID" value="NZ_JAFBBL010000001.1"/>
</dbReference>
<dbReference type="InterPro" id="IPR013493">
    <property type="entry name" value="CHP02677"/>
</dbReference>
<sequence>MGDGGSRDLFRYLVAEEADDYTAVMDCFSDLLLAELSAADITSVLASKGTPLHADVVEARCRRLVHWGNLATSGRDPSGNAVADFVRARARYRTTVSGARVHREAAVLASSRDGAREVARESLGCIADALALIDDLVGESGAVADPDALAGHVTGLFAHHRNFTDSVADFYTYLGGVLARLDLSDDEYTEFKLLLLEYLDVVTSDVAKHAPVVATRLGDLMPRLDLVLAALPATGLPDTAGVVRSPGRSRSDWDELAEWFDEDSGPRRLRDAAAHALSRLLIHTRRLTSATPGFSHRADLLRLAGWFAESSDEQAHRLFAATFGAYPSRHLLLGPDEPDPRVGPGTSWWEADPVQIPVSLRERGDRSPRGRTARIPDPAPDRSRADALAARESRERAEAVHELCTAGDLNGAHISDLARDLLLDALGALLARYRSVDGTVHVDDHDLGFSLTAEPGTDTVVHSPSGDLTVHSLSLRASESGGTRAHTDSDSQRTGMP</sequence>
<protein>
    <submittedName>
        <fullName evidence="2">Protein of uncharacterized function (DUF2397)</fullName>
    </submittedName>
</protein>
<feature type="region of interest" description="Disordered" evidence="1">
    <location>
        <begin position="474"/>
        <end position="497"/>
    </location>
</feature>
<dbReference type="NCBIfam" id="TIGR02677">
    <property type="entry name" value="TIGR02677 family protein"/>
    <property type="match status" value="1"/>
</dbReference>
<reference evidence="2 3" key="1">
    <citation type="submission" date="2018-06" db="EMBL/GenBank/DDBJ databases">
        <authorList>
            <consortium name="Pathogen Informatics"/>
            <person name="Doyle S."/>
        </authorList>
    </citation>
    <scope>NUCLEOTIDE SEQUENCE [LARGE SCALE GENOMIC DNA]</scope>
    <source>
        <strain evidence="2 3">NCTC10994</strain>
    </source>
</reference>
<gene>
    <name evidence="2" type="ORF">NCTC10994_01238</name>
</gene>
<name>A0A2X4U5W4_9NOCA</name>
<evidence type="ECO:0000313" key="2">
    <source>
        <dbReference type="EMBL" id="SQI29762.1"/>
    </source>
</evidence>
<evidence type="ECO:0000256" key="1">
    <source>
        <dbReference type="SAM" id="MobiDB-lite"/>
    </source>
</evidence>